<keyword evidence="3 5" id="KW-1133">Transmembrane helix</keyword>
<dbReference type="GeneID" id="66117113"/>
<feature type="transmembrane region" description="Helical" evidence="5">
    <location>
        <begin position="111"/>
        <end position="131"/>
    </location>
</feature>
<dbReference type="Pfam" id="PF13520">
    <property type="entry name" value="AA_permease_2"/>
    <property type="match status" value="1"/>
</dbReference>
<dbReference type="RefSeq" id="XP_043050760.1">
    <property type="nucleotide sequence ID" value="XM_043194436.1"/>
</dbReference>
<dbReference type="GO" id="GO:0015179">
    <property type="term" value="F:L-amino acid transmembrane transporter activity"/>
    <property type="evidence" value="ECO:0007669"/>
    <property type="project" value="TreeGrafter"/>
</dbReference>
<feature type="transmembrane region" description="Helical" evidence="5">
    <location>
        <begin position="137"/>
        <end position="158"/>
    </location>
</feature>
<evidence type="ECO:0000313" key="6">
    <source>
        <dbReference type="EMBL" id="KAG7195213.1"/>
    </source>
</evidence>
<evidence type="ECO:0000256" key="3">
    <source>
        <dbReference type="ARBA" id="ARBA00022989"/>
    </source>
</evidence>
<reference evidence="6" key="1">
    <citation type="submission" date="2021-03" db="EMBL/GenBank/DDBJ databases">
        <authorList>
            <person name="Palmer J.M."/>
        </authorList>
    </citation>
    <scope>NUCLEOTIDE SEQUENCE</scope>
    <source>
        <strain evidence="6">ARV_011</strain>
    </source>
</reference>
<comment type="caution">
    <text evidence="6">The sequence shown here is derived from an EMBL/GenBank/DDBJ whole genome shotgun (WGS) entry which is preliminary data.</text>
</comment>
<evidence type="ECO:0000256" key="1">
    <source>
        <dbReference type="ARBA" id="ARBA00004141"/>
    </source>
</evidence>
<feature type="transmembrane region" description="Helical" evidence="5">
    <location>
        <begin position="316"/>
        <end position="336"/>
    </location>
</feature>
<dbReference type="Gene3D" id="1.20.1740.10">
    <property type="entry name" value="Amino acid/polyamine transporter I"/>
    <property type="match status" value="1"/>
</dbReference>
<feature type="transmembrane region" description="Helical" evidence="5">
    <location>
        <begin position="348"/>
        <end position="365"/>
    </location>
</feature>
<evidence type="ECO:0000313" key="7">
    <source>
        <dbReference type="Proteomes" id="UP000790833"/>
    </source>
</evidence>
<dbReference type="EMBL" id="JAHMUF010000004">
    <property type="protein sequence ID" value="KAG7195213.1"/>
    <property type="molecule type" value="Genomic_DNA"/>
</dbReference>
<keyword evidence="4 5" id="KW-0472">Membrane</keyword>
<proteinExistence type="predicted"/>
<evidence type="ECO:0000256" key="5">
    <source>
        <dbReference type="SAM" id="Phobius"/>
    </source>
</evidence>
<dbReference type="AlphaFoldDB" id="A0A9P7VCC9"/>
<keyword evidence="7" id="KW-1185">Reference proteome</keyword>
<feature type="transmembrane region" description="Helical" evidence="5">
    <location>
        <begin position="21"/>
        <end position="43"/>
    </location>
</feature>
<dbReference type="Proteomes" id="UP000790833">
    <property type="component" value="Unassembled WGS sequence"/>
</dbReference>
<feature type="transmembrane region" description="Helical" evidence="5">
    <location>
        <begin position="505"/>
        <end position="524"/>
    </location>
</feature>
<comment type="subcellular location">
    <subcellularLocation>
        <location evidence="1">Membrane</location>
        <topology evidence="1">Multi-pass membrane protein</topology>
    </subcellularLocation>
</comment>
<feature type="transmembrane region" description="Helical" evidence="5">
    <location>
        <begin position="377"/>
        <end position="398"/>
    </location>
</feature>
<dbReference type="InterPro" id="IPR002293">
    <property type="entry name" value="AA/rel_permease1"/>
</dbReference>
<feature type="transmembrane region" description="Helical" evidence="5">
    <location>
        <begin position="410"/>
        <end position="434"/>
    </location>
</feature>
<sequence length="687" mass="77674">MLGSGIFALAPGIYRDCGNSVFWFLASWLIAGIMSFCGMYVYLELGSIIPRSGGNKVFLEYIYKSPKLLATVSFLVFSVIFGFSISNVLIFGEYFLHSIGLSTPTDTQIKVCGLIFLYIVAAFHGVSIHLGVKVQNFLGALKVGMLVFFILAGSYSILQPDKQELHWRVNPIGGPMSVTSFTSATIRATYAFSGWNTVHNVTNEIKNPNRTFKIAGPTSLILTTVSYVLINLAYLLSIPEKEFLESGTLVGARYFQTLFGEGWGQKILVFSVALSTGGNIFVVLYTLARTIQEVFRDGYLPFGSIMGSNKPFGAPLPAIVLSCTFSTIVMILFAGGNFYEYIIALESYPQQIFTFLVALGVFILRKRDPQFRAPIRSTMIGTGLFMLICVYLSVSPLFGNSNPPGTESWISYPILSLSILGWCTFYWFSMFVIGPKLGNYKLEKKKVTLEDGMVIQKWEKISIDIKMLPLEYLIRLDNEFTLFLRQHSFTANLISTTVSEIITKFLFICLVGLILYETVYWLGIKIGIWEYHASDIFKEIPVHCAHVYCRVNVIRSKDLTKLNEYYQLKHSSNAFTTWTRETKLLLEIFVLPKFVKYHFEFSPQDFEMNKEPEWGSTVSHLRQKIITLFNDLDVYKQLRQQQPQKLTSEAVLVYDPKYLEVKSDSDDEYLSKVGIETGSVIDTVIQI</sequence>
<dbReference type="GO" id="GO:0016020">
    <property type="term" value="C:membrane"/>
    <property type="evidence" value="ECO:0007669"/>
    <property type="project" value="UniProtKB-SubCell"/>
</dbReference>
<keyword evidence="2 5" id="KW-0812">Transmembrane</keyword>
<dbReference type="InterPro" id="IPR050598">
    <property type="entry name" value="AminoAcid_Transporter"/>
</dbReference>
<protein>
    <recommendedName>
        <fullName evidence="8">Amino acid transporter</fullName>
    </recommendedName>
</protein>
<evidence type="ECO:0008006" key="8">
    <source>
        <dbReference type="Google" id="ProtNLM"/>
    </source>
</evidence>
<dbReference type="PANTHER" id="PTHR11785:SF382">
    <property type="entry name" value="LOW-AFFINITY METHIONINE PERMEASE"/>
    <property type="match status" value="1"/>
</dbReference>
<organism evidence="6 7">
    <name type="scientific">Scheffersomyces spartinae</name>
    <dbReference type="NCBI Taxonomy" id="45513"/>
    <lineage>
        <taxon>Eukaryota</taxon>
        <taxon>Fungi</taxon>
        <taxon>Dikarya</taxon>
        <taxon>Ascomycota</taxon>
        <taxon>Saccharomycotina</taxon>
        <taxon>Pichiomycetes</taxon>
        <taxon>Debaryomycetaceae</taxon>
        <taxon>Scheffersomyces</taxon>
    </lineage>
</organism>
<feature type="transmembrane region" description="Helical" evidence="5">
    <location>
        <begin position="267"/>
        <end position="288"/>
    </location>
</feature>
<name>A0A9P7VCC9_9ASCO</name>
<feature type="transmembrane region" description="Helical" evidence="5">
    <location>
        <begin position="214"/>
        <end position="236"/>
    </location>
</feature>
<dbReference type="OrthoDB" id="5982228at2759"/>
<feature type="transmembrane region" description="Helical" evidence="5">
    <location>
        <begin position="68"/>
        <end position="90"/>
    </location>
</feature>
<evidence type="ECO:0000256" key="2">
    <source>
        <dbReference type="ARBA" id="ARBA00022692"/>
    </source>
</evidence>
<dbReference type="PANTHER" id="PTHR11785">
    <property type="entry name" value="AMINO ACID TRANSPORTER"/>
    <property type="match status" value="1"/>
</dbReference>
<accession>A0A9P7VCC9</accession>
<evidence type="ECO:0000256" key="4">
    <source>
        <dbReference type="ARBA" id="ARBA00023136"/>
    </source>
</evidence>
<gene>
    <name evidence="6" type="ORF">KQ657_003739</name>
</gene>